<dbReference type="AlphaFoldDB" id="A0A1G8PKK6"/>
<sequence length="76" mass="8606">MIALSHALSRFLPMHHAHRPRIADLFALARQRRALARLDDAALEDIGLSRSEAETEAQRPFWDAPAHWSAAPRGQR</sequence>
<evidence type="ECO:0000313" key="4">
    <source>
        <dbReference type="Proteomes" id="UP000199340"/>
    </source>
</evidence>
<accession>A0A1G8PKK6</accession>
<organism evidence="3 4">
    <name type="scientific">Lutimaribacter saemankumensis</name>
    <dbReference type="NCBI Taxonomy" id="490829"/>
    <lineage>
        <taxon>Bacteria</taxon>
        <taxon>Pseudomonadati</taxon>
        <taxon>Pseudomonadota</taxon>
        <taxon>Alphaproteobacteria</taxon>
        <taxon>Rhodobacterales</taxon>
        <taxon>Roseobacteraceae</taxon>
        <taxon>Lutimaribacter</taxon>
    </lineage>
</organism>
<dbReference type="InterPro" id="IPR009506">
    <property type="entry name" value="YjiS-like"/>
</dbReference>
<name>A0A1G8PKK6_9RHOB</name>
<dbReference type="EMBL" id="FNEB01000006">
    <property type="protein sequence ID" value="SDI92808.1"/>
    <property type="molecule type" value="Genomic_DNA"/>
</dbReference>
<evidence type="ECO:0000313" key="3">
    <source>
        <dbReference type="EMBL" id="SDI92808.1"/>
    </source>
</evidence>
<feature type="domain" description="YjiS-like" evidence="2">
    <location>
        <begin position="28"/>
        <end position="54"/>
    </location>
</feature>
<dbReference type="STRING" id="490829.SAMN05421850_106262"/>
<proteinExistence type="predicted"/>
<keyword evidence="4" id="KW-1185">Reference proteome</keyword>
<evidence type="ECO:0000259" key="2">
    <source>
        <dbReference type="Pfam" id="PF06568"/>
    </source>
</evidence>
<dbReference type="Proteomes" id="UP000199340">
    <property type="component" value="Unassembled WGS sequence"/>
</dbReference>
<protein>
    <recommendedName>
        <fullName evidence="2">YjiS-like domain-containing protein</fullName>
    </recommendedName>
</protein>
<reference evidence="3 4" key="1">
    <citation type="submission" date="2016-10" db="EMBL/GenBank/DDBJ databases">
        <authorList>
            <person name="de Groot N.N."/>
        </authorList>
    </citation>
    <scope>NUCLEOTIDE SEQUENCE [LARGE SCALE GENOMIC DNA]</scope>
    <source>
        <strain evidence="3 4">DSM 28010</strain>
    </source>
</reference>
<dbReference type="RefSeq" id="WP_090029172.1">
    <property type="nucleotide sequence ID" value="NZ_FNEB01000006.1"/>
</dbReference>
<gene>
    <name evidence="3" type="ORF">SAMN05421850_106262</name>
</gene>
<dbReference type="Pfam" id="PF06568">
    <property type="entry name" value="YjiS-like"/>
    <property type="match status" value="1"/>
</dbReference>
<feature type="region of interest" description="Disordered" evidence="1">
    <location>
        <begin position="52"/>
        <end position="76"/>
    </location>
</feature>
<dbReference type="OrthoDB" id="8096613at2"/>
<evidence type="ECO:0000256" key="1">
    <source>
        <dbReference type="SAM" id="MobiDB-lite"/>
    </source>
</evidence>